<evidence type="ECO:0000313" key="1">
    <source>
        <dbReference type="EMBL" id="JAD61859.1"/>
    </source>
</evidence>
<sequence length="25" mass="2939">MQNITRNAIFLMLQYYCIIKCLGTS</sequence>
<dbReference type="EMBL" id="GBRH01236036">
    <property type="protein sequence ID" value="JAD61859.1"/>
    <property type="molecule type" value="Transcribed_RNA"/>
</dbReference>
<reference evidence="1" key="2">
    <citation type="journal article" date="2015" name="Data Brief">
        <title>Shoot transcriptome of the giant reed, Arundo donax.</title>
        <authorList>
            <person name="Barrero R.A."/>
            <person name="Guerrero F.D."/>
            <person name="Moolhuijzen P."/>
            <person name="Goolsby J.A."/>
            <person name="Tidwell J."/>
            <person name="Bellgard S.E."/>
            <person name="Bellgard M.I."/>
        </authorList>
    </citation>
    <scope>NUCLEOTIDE SEQUENCE</scope>
    <source>
        <tissue evidence="1">Shoot tissue taken approximately 20 cm above the soil surface</tissue>
    </source>
</reference>
<dbReference type="AlphaFoldDB" id="A0A0A9BCZ6"/>
<reference evidence="1" key="1">
    <citation type="submission" date="2014-09" db="EMBL/GenBank/DDBJ databases">
        <authorList>
            <person name="Magalhaes I.L.F."/>
            <person name="Oliveira U."/>
            <person name="Santos F.R."/>
            <person name="Vidigal T.H.D.A."/>
            <person name="Brescovit A.D."/>
            <person name="Santos A.J."/>
        </authorList>
    </citation>
    <scope>NUCLEOTIDE SEQUENCE</scope>
    <source>
        <tissue evidence="1">Shoot tissue taken approximately 20 cm above the soil surface</tissue>
    </source>
</reference>
<protein>
    <submittedName>
        <fullName evidence="1">Uncharacterized protein</fullName>
    </submittedName>
</protein>
<organism evidence="1">
    <name type="scientific">Arundo donax</name>
    <name type="common">Giant reed</name>
    <name type="synonym">Donax arundinaceus</name>
    <dbReference type="NCBI Taxonomy" id="35708"/>
    <lineage>
        <taxon>Eukaryota</taxon>
        <taxon>Viridiplantae</taxon>
        <taxon>Streptophyta</taxon>
        <taxon>Embryophyta</taxon>
        <taxon>Tracheophyta</taxon>
        <taxon>Spermatophyta</taxon>
        <taxon>Magnoliopsida</taxon>
        <taxon>Liliopsida</taxon>
        <taxon>Poales</taxon>
        <taxon>Poaceae</taxon>
        <taxon>PACMAD clade</taxon>
        <taxon>Arundinoideae</taxon>
        <taxon>Arundineae</taxon>
        <taxon>Arundo</taxon>
    </lineage>
</organism>
<proteinExistence type="predicted"/>
<accession>A0A0A9BCZ6</accession>
<name>A0A0A9BCZ6_ARUDO</name>